<feature type="region of interest" description="Disordered" evidence="2">
    <location>
        <begin position="84"/>
        <end position="110"/>
    </location>
</feature>
<gene>
    <name evidence="3" type="ORF">BSF38_00421</name>
</gene>
<evidence type="ECO:0000256" key="2">
    <source>
        <dbReference type="SAM" id="MobiDB-lite"/>
    </source>
</evidence>
<dbReference type="PROSITE" id="PS50294">
    <property type="entry name" value="WD_REPEATS_REGION"/>
    <property type="match status" value="1"/>
</dbReference>
<organism evidence="3 4">
    <name type="scientific">Paludisphaera borealis</name>
    <dbReference type="NCBI Taxonomy" id="1387353"/>
    <lineage>
        <taxon>Bacteria</taxon>
        <taxon>Pseudomonadati</taxon>
        <taxon>Planctomycetota</taxon>
        <taxon>Planctomycetia</taxon>
        <taxon>Isosphaerales</taxon>
        <taxon>Isosphaeraceae</taxon>
        <taxon>Paludisphaera</taxon>
    </lineage>
</organism>
<dbReference type="SUPFAM" id="SSF50960">
    <property type="entry name" value="TolB, C-terminal domain"/>
    <property type="match status" value="1"/>
</dbReference>
<dbReference type="STRING" id="1387353.BSF38_00421"/>
<keyword evidence="4" id="KW-1185">Reference proteome</keyword>
<dbReference type="EMBL" id="CP019082">
    <property type="protein sequence ID" value="APW59008.1"/>
    <property type="molecule type" value="Genomic_DNA"/>
</dbReference>
<evidence type="ECO:0000313" key="4">
    <source>
        <dbReference type="Proteomes" id="UP000186309"/>
    </source>
</evidence>
<accession>A0A1U7CJC5</accession>
<proteinExistence type="predicted"/>
<name>A0A1U7CJC5_9BACT</name>
<feature type="compositionally biased region" description="Basic and acidic residues" evidence="2">
    <location>
        <begin position="99"/>
        <end position="110"/>
    </location>
</feature>
<dbReference type="RefSeq" id="WP_076343242.1">
    <property type="nucleotide sequence ID" value="NZ_CP019082.1"/>
</dbReference>
<protein>
    <submittedName>
        <fullName evidence="3">Uncharacterized protein</fullName>
    </submittedName>
</protein>
<feature type="compositionally biased region" description="Polar residues" evidence="2">
    <location>
        <begin position="87"/>
        <end position="98"/>
    </location>
</feature>
<dbReference type="AlphaFoldDB" id="A0A1U7CJC5"/>
<feature type="repeat" description="WD" evidence="1">
    <location>
        <begin position="28"/>
        <end position="56"/>
    </location>
</feature>
<dbReference type="PROSITE" id="PS50082">
    <property type="entry name" value="WD_REPEATS_2"/>
    <property type="match status" value="1"/>
</dbReference>
<dbReference type="Gene3D" id="2.130.10.10">
    <property type="entry name" value="YVTN repeat-like/Quinoprotein amine dehydrogenase"/>
    <property type="match status" value="1"/>
</dbReference>
<evidence type="ECO:0000256" key="1">
    <source>
        <dbReference type="PROSITE-ProRule" id="PRU00221"/>
    </source>
</evidence>
<dbReference type="OrthoDB" id="277950at2"/>
<dbReference type="InterPro" id="IPR001680">
    <property type="entry name" value="WD40_rpt"/>
</dbReference>
<reference evidence="4" key="1">
    <citation type="submission" date="2016-12" db="EMBL/GenBank/DDBJ databases">
        <title>Comparative genomics of four Isosphaeraceae planctomycetes: a common pool of plasmids and glycoside hydrolase genes.</title>
        <authorList>
            <person name="Ivanova A."/>
        </authorList>
    </citation>
    <scope>NUCLEOTIDE SEQUENCE [LARGE SCALE GENOMIC DNA]</scope>
    <source>
        <strain evidence="4">PX4</strain>
    </source>
</reference>
<keyword evidence="1" id="KW-0853">WD repeat</keyword>
<dbReference type="InterPro" id="IPR015943">
    <property type="entry name" value="WD40/YVTN_repeat-like_dom_sf"/>
</dbReference>
<dbReference type="KEGG" id="pbor:BSF38_00421"/>
<evidence type="ECO:0000313" key="3">
    <source>
        <dbReference type="EMBL" id="APW59008.1"/>
    </source>
</evidence>
<dbReference type="Proteomes" id="UP000186309">
    <property type="component" value="Chromosome"/>
</dbReference>
<sequence length="110" mass="11573">MHTILLRLATIYLCMAPQADYTLESVDLVGHEDRSNYVAFSPDGTLLASGSRDGSVGSGTSPIAQHEDVVDGVVFSHDGTMLASTGLKPSSGSGTSPRASRDLHLTREPD</sequence>
<dbReference type="Pfam" id="PF00400">
    <property type="entry name" value="WD40"/>
    <property type="match status" value="1"/>
</dbReference>